<keyword evidence="1" id="KW-0472">Membrane</keyword>
<name>A0A0E0DU45_9ORYZ</name>
<evidence type="ECO:0000256" key="1">
    <source>
        <dbReference type="SAM" id="Phobius"/>
    </source>
</evidence>
<accession>A0A0E0DU45</accession>
<dbReference type="Proteomes" id="UP000008021">
    <property type="component" value="Chromosome 5"/>
</dbReference>
<dbReference type="Gramene" id="OMERI05G21060.1">
    <property type="protein sequence ID" value="OMERI05G21060.1"/>
    <property type="gene ID" value="OMERI05G21060"/>
</dbReference>
<keyword evidence="1" id="KW-1133">Transmembrane helix</keyword>
<organism evidence="2">
    <name type="scientific">Oryza meridionalis</name>
    <dbReference type="NCBI Taxonomy" id="40149"/>
    <lineage>
        <taxon>Eukaryota</taxon>
        <taxon>Viridiplantae</taxon>
        <taxon>Streptophyta</taxon>
        <taxon>Embryophyta</taxon>
        <taxon>Tracheophyta</taxon>
        <taxon>Spermatophyta</taxon>
        <taxon>Magnoliopsida</taxon>
        <taxon>Liliopsida</taxon>
        <taxon>Poales</taxon>
        <taxon>Poaceae</taxon>
        <taxon>BOP clade</taxon>
        <taxon>Oryzoideae</taxon>
        <taxon>Oryzeae</taxon>
        <taxon>Oryzinae</taxon>
        <taxon>Oryza</taxon>
    </lineage>
</organism>
<protein>
    <submittedName>
        <fullName evidence="2">Uncharacterized protein</fullName>
    </submittedName>
</protein>
<evidence type="ECO:0000313" key="2">
    <source>
        <dbReference type="EnsemblPlants" id="OMERI05G21060.1"/>
    </source>
</evidence>
<dbReference type="HOGENOM" id="CLU_162974_0_0_1"/>
<dbReference type="STRING" id="40149.A0A0E0DU45"/>
<feature type="transmembrane region" description="Helical" evidence="1">
    <location>
        <begin position="43"/>
        <end position="63"/>
    </location>
</feature>
<sequence>MTTTVPLGVLPLLEGVVLAFTSPGTKNLPHATLYKSKVFDEVLYVLVMFLALRRVFIILIWGATKLGNDDALQFLYKGSITVKSKLLCRLGGKLGNDNILNEMMKLADAITATIVVHDFSSGIAADRLPLSDLAWL</sequence>
<proteinExistence type="predicted"/>
<dbReference type="AlphaFoldDB" id="A0A0E0DU45"/>
<reference evidence="2" key="2">
    <citation type="submission" date="2018-05" db="EMBL/GenBank/DDBJ databases">
        <title>OmerRS3 (Oryza meridionalis Reference Sequence Version 3).</title>
        <authorList>
            <person name="Zhang J."/>
            <person name="Kudrna D."/>
            <person name="Lee S."/>
            <person name="Talag J."/>
            <person name="Welchert J."/>
            <person name="Wing R.A."/>
        </authorList>
    </citation>
    <scope>NUCLEOTIDE SEQUENCE [LARGE SCALE GENOMIC DNA]</scope>
    <source>
        <strain evidence="2">cv. OR44</strain>
    </source>
</reference>
<reference evidence="2" key="1">
    <citation type="submission" date="2015-04" db="UniProtKB">
        <authorList>
            <consortium name="EnsemblPlants"/>
        </authorList>
    </citation>
    <scope>IDENTIFICATION</scope>
</reference>
<dbReference type="EnsemblPlants" id="OMERI05G21060.1">
    <property type="protein sequence ID" value="OMERI05G21060.1"/>
    <property type="gene ID" value="OMERI05G21060"/>
</dbReference>
<keyword evidence="3" id="KW-1185">Reference proteome</keyword>
<keyword evidence="1" id="KW-0812">Transmembrane</keyword>
<evidence type="ECO:0000313" key="3">
    <source>
        <dbReference type="Proteomes" id="UP000008021"/>
    </source>
</evidence>